<protein>
    <submittedName>
        <fullName evidence="1">Uncharacterized protein</fullName>
    </submittedName>
</protein>
<sequence length="66" mass="7651">MHFIKTPLVLHIKKNEHACAQPKRKAKDVDERVALVFEQVSEGHFKIAPDHDFVFLNPIVCLNMQK</sequence>
<reference evidence="2" key="1">
    <citation type="journal article" date="2019" name="Int. J. Syst. Evol. Microbiol.">
        <title>The Global Catalogue of Microorganisms (GCM) 10K type strain sequencing project: providing services to taxonomists for standard genome sequencing and annotation.</title>
        <authorList>
            <consortium name="The Broad Institute Genomics Platform"/>
            <consortium name="The Broad Institute Genome Sequencing Center for Infectious Disease"/>
            <person name="Wu L."/>
            <person name="Ma J."/>
        </authorList>
    </citation>
    <scope>NUCLEOTIDE SEQUENCE [LARGE SCALE GENOMIC DNA]</scope>
    <source>
        <strain evidence="2">CGMCC 1.15111</strain>
    </source>
</reference>
<proteinExistence type="predicted"/>
<evidence type="ECO:0000313" key="1">
    <source>
        <dbReference type="EMBL" id="GHE55704.1"/>
    </source>
</evidence>
<comment type="caution">
    <text evidence="1">The sequence shown here is derived from an EMBL/GenBank/DDBJ whole genome shotgun (WGS) entry which is preliminary data.</text>
</comment>
<dbReference type="Proteomes" id="UP000658258">
    <property type="component" value="Unassembled WGS sequence"/>
</dbReference>
<evidence type="ECO:0000313" key="2">
    <source>
        <dbReference type="Proteomes" id="UP000658258"/>
    </source>
</evidence>
<organism evidence="1 2">
    <name type="scientific">Roseivirga thermotolerans</name>
    <dbReference type="NCBI Taxonomy" id="1758176"/>
    <lineage>
        <taxon>Bacteria</taxon>
        <taxon>Pseudomonadati</taxon>
        <taxon>Bacteroidota</taxon>
        <taxon>Cytophagia</taxon>
        <taxon>Cytophagales</taxon>
        <taxon>Roseivirgaceae</taxon>
        <taxon>Roseivirga</taxon>
    </lineage>
</organism>
<dbReference type="EMBL" id="BNAG01000001">
    <property type="protein sequence ID" value="GHE55704.1"/>
    <property type="molecule type" value="Genomic_DNA"/>
</dbReference>
<accession>A0ABQ3I405</accession>
<keyword evidence="2" id="KW-1185">Reference proteome</keyword>
<name>A0ABQ3I405_9BACT</name>
<gene>
    <name evidence="1" type="ORF">GCM10011340_08100</name>
</gene>